<comment type="caution">
    <text evidence="7">The sequence shown here is derived from an EMBL/GenBank/DDBJ whole genome shotgun (WGS) entry which is preliminary data.</text>
</comment>
<feature type="transmembrane region" description="Helical" evidence="5">
    <location>
        <begin position="56"/>
        <end position="78"/>
    </location>
</feature>
<evidence type="ECO:0000259" key="6">
    <source>
        <dbReference type="Pfam" id="PF13515"/>
    </source>
</evidence>
<feature type="transmembrane region" description="Helical" evidence="5">
    <location>
        <begin position="142"/>
        <end position="165"/>
    </location>
</feature>
<evidence type="ECO:0000313" key="7">
    <source>
        <dbReference type="EMBL" id="GGG76777.1"/>
    </source>
</evidence>
<proteinExistence type="predicted"/>
<keyword evidence="3 5" id="KW-1133">Transmembrane helix</keyword>
<evidence type="ECO:0000256" key="5">
    <source>
        <dbReference type="SAM" id="Phobius"/>
    </source>
</evidence>
<evidence type="ECO:0000313" key="8">
    <source>
        <dbReference type="Proteomes" id="UP000617145"/>
    </source>
</evidence>
<feature type="transmembrane region" description="Helical" evidence="5">
    <location>
        <begin position="270"/>
        <end position="291"/>
    </location>
</feature>
<evidence type="ECO:0000256" key="2">
    <source>
        <dbReference type="ARBA" id="ARBA00022692"/>
    </source>
</evidence>
<comment type="subcellular location">
    <subcellularLocation>
        <location evidence="1">Membrane</location>
        <topology evidence="1">Multi-pass membrane protein</topology>
    </subcellularLocation>
</comment>
<gene>
    <name evidence="7" type="ORF">GCM10011415_26970</name>
</gene>
<accession>A0A8J2ZKU5</accession>
<protein>
    <recommendedName>
        <fullName evidence="6">Integral membrane bound transporter domain-containing protein</fullName>
    </recommendedName>
</protein>
<feature type="transmembrane region" description="Helical" evidence="5">
    <location>
        <begin position="108"/>
        <end position="130"/>
    </location>
</feature>
<organism evidence="7 8">
    <name type="scientific">Salipiger pallidus</name>
    <dbReference type="NCBI Taxonomy" id="1775170"/>
    <lineage>
        <taxon>Bacteria</taxon>
        <taxon>Pseudomonadati</taxon>
        <taxon>Pseudomonadota</taxon>
        <taxon>Alphaproteobacteria</taxon>
        <taxon>Rhodobacterales</taxon>
        <taxon>Roseobacteraceae</taxon>
        <taxon>Salipiger</taxon>
    </lineage>
</organism>
<evidence type="ECO:0000256" key="4">
    <source>
        <dbReference type="ARBA" id="ARBA00023136"/>
    </source>
</evidence>
<keyword evidence="4 5" id="KW-0472">Membrane</keyword>
<feature type="transmembrane region" description="Helical" evidence="5">
    <location>
        <begin position="171"/>
        <end position="189"/>
    </location>
</feature>
<reference evidence="7" key="2">
    <citation type="submission" date="2020-09" db="EMBL/GenBank/DDBJ databases">
        <authorList>
            <person name="Sun Q."/>
            <person name="Zhou Y."/>
        </authorList>
    </citation>
    <scope>NUCLEOTIDE SEQUENCE</scope>
    <source>
        <strain evidence="7">CGMCC 1.15762</strain>
    </source>
</reference>
<evidence type="ECO:0000256" key="1">
    <source>
        <dbReference type="ARBA" id="ARBA00004141"/>
    </source>
</evidence>
<evidence type="ECO:0000256" key="3">
    <source>
        <dbReference type="ARBA" id="ARBA00022989"/>
    </source>
</evidence>
<dbReference type="InterPro" id="IPR049453">
    <property type="entry name" value="Memb_transporter_dom"/>
</dbReference>
<feature type="domain" description="Integral membrane bound transporter" evidence="6">
    <location>
        <begin position="159"/>
        <end position="277"/>
    </location>
</feature>
<dbReference type="GO" id="GO:0016020">
    <property type="term" value="C:membrane"/>
    <property type="evidence" value="ECO:0007669"/>
    <property type="project" value="UniProtKB-SubCell"/>
</dbReference>
<dbReference type="Proteomes" id="UP000617145">
    <property type="component" value="Unassembled WGS sequence"/>
</dbReference>
<keyword evidence="2 5" id="KW-0812">Transmembrane</keyword>
<dbReference type="AlphaFoldDB" id="A0A8J2ZKU5"/>
<keyword evidence="8" id="KW-1185">Reference proteome</keyword>
<dbReference type="Pfam" id="PF13515">
    <property type="entry name" value="FUSC_2"/>
    <property type="match status" value="1"/>
</dbReference>
<sequence>MMLAVPVAPLIAVSIFGPVGMAAFAAAMPAHLASKEGGAPVALLATLTTGLGGMVAIGNPVMALMVAGCLAVMTAIAAHHRLARPAMRAVLTWCLFTSPLLPSDDLPLLFALYLAGMIWSIAVTAIASRIKEPEAQGRQSRTYSFTFGAVFGIGLVATVWAGQHFFGEHGFWLPLTFVIMALPPYGGILGRSIKRVLATVLGTLMALGVSALALPSFGVIALALAAFPLAFRFIPRSNFTGVTLLTFTIVEGLSLISDIDMLALDRVETAILASVMTFGLWLLASGALLLLKPKAMREAMGEDS</sequence>
<reference evidence="7" key="1">
    <citation type="journal article" date="2014" name="Int. J. Syst. Evol. Microbiol.">
        <title>Complete genome sequence of Corynebacterium casei LMG S-19264T (=DSM 44701T), isolated from a smear-ripened cheese.</title>
        <authorList>
            <consortium name="US DOE Joint Genome Institute (JGI-PGF)"/>
            <person name="Walter F."/>
            <person name="Albersmeier A."/>
            <person name="Kalinowski J."/>
            <person name="Ruckert C."/>
        </authorList>
    </citation>
    <scope>NUCLEOTIDE SEQUENCE</scope>
    <source>
        <strain evidence="7">CGMCC 1.15762</strain>
    </source>
</reference>
<name>A0A8J2ZKU5_9RHOB</name>
<dbReference type="EMBL" id="BMJV01000005">
    <property type="protein sequence ID" value="GGG76777.1"/>
    <property type="molecule type" value="Genomic_DNA"/>
</dbReference>